<evidence type="ECO:0000256" key="3">
    <source>
        <dbReference type="ARBA" id="ARBA00022729"/>
    </source>
</evidence>
<comment type="subcellular location">
    <subcellularLocation>
        <location evidence="1">Cell outer membrane</location>
    </subcellularLocation>
</comment>
<dbReference type="RefSeq" id="WP_344787362.1">
    <property type="nucleotide sequence ID" value="NZ_BAABCA010000003.1"/>
</dbReference>
<evidence type="ECO:0000259" key="7">
    <source>
        <dbReference type="Pfam" id="PF14322"/>
    </source>
</evidence>
<dbReference type="Gene3D" id="1.25.40.390">
    <property type="match status" value="1"/>
</dbReference>
<keyword evidence="3" id="KW-0732">Signal</keyword>
<proteinExistence type="inferred from homology"/>
<dbReference type="InterPro" id="IPR011990">
    <property type="entry name" value="TPR-like_helical_dom_sf"/>
</dbReference>
<reference evidence="9" key="1">
    <citation type="journal article" date="2019" name="Int. J. Syst. Evol. Microbiol.">
        <title>The Global Catalogue of Microorganisms (GCM) 10K type strain sequencing project: providing services to taxonomists for standard genome sequencing and annotation.</title>
        <authorList>
            <consortium name="The Broad Institute Genomics Platform"/>
            <consortium name="The Broad Institute Genome Sequencing Center for Infectious Disease"/>
            <person name="Wu L."/>
            <person name="Ma J."/>
        </authorList>
    </citation>
    <scope>NUCLEOTIDE SEQUENCE [LARGE SCALE GENOMIC DNA]</scope>
    <source>
        <strain evidence="9">JCM 17630</strain>
    </source>
</reference>
<feature type="domain" description="RagB/SusD" evidence="6">
    <location>
        <begin position="329"/>
        <end position="434"/>
    </location>
</feature>
<comment type="caution">
    <text evidence="8">The sequence shown here is derived from an EMBL/GenBank/DDBJ whole genome shotgun (WGS) entry which is preliminary data.</text>
</comment>
<organism evidence="8 9">
    <name type="scientific">Postechiella marina</name>
    <dbReference type="NCBI Taxonomy" id="943941"/>
    <lineage>
        <taxon>Bacteria</taxon>
        <taxon>Pseudomonadati</taxon>
        <taxon>Bacteroidota</taxon>
        <taxon>Flavobacteriia</taxon>
        <taxon>Flavobacteriales</taxon>
        <taxon>Flavobacteriaceae</taxon>
        <taxon>Postechiella</taxon>
    </lineage>
</organism>
<keyword evidence="5" id="KW-0998">Cell outer membrane</keyword>
<name>A0ABP8C603_9FLAO</name>
<protein>
    <submittedName>
        <fullName evidence="8">RagB/SusD family nutrient uptake outer membrane protein</fullName>
    </submittedName>
</protein>
<dbReference type="InterPro" id="IPR012944">
    <property type="entry name" value="SusD_RagB_dom"/>
</dbReference>
<feature type="domain" description="SusD-like N-terminal" evidence="7">
    <location>
        <begin position="19"/>
        <end position="222"/>
    </location>
</feature>
<gene>
    <name evidence="8" type="ORF">GCM10022291_13370</name>
</gene>
<dbReference type="SUPFAM" id="SSF48452">
    <property type="entry name" value="TPR-like"/>
    <property type="match status" value="1"/>
</dbReference>
<accession>A0ABP8C603</accession>
<dbReference type="PROSITE" id="PS51257">
    <property type="entry name" value="PROKAR_LIPOPROTEIN"/>
    <property type="match status" value="1"/>
</dbReference>
<evidence type="ECO:0000256" key="5">
    <source>
        <dbReference type="ARBA" id="ARBA00023237"/>
    </source>
</evidence>
<evidence type="ECO:0000259" key="6">
    <source>
        <dbReference type="Pfam" id="PF07980"/>
    </source>
</evidence>
<keyword evidence="9" id="KW-1185">Reference proteome</keyword>
<evidence type="ECO:0000313" key="8">
    <source>
        <dbReference type="EMBL" id="GAA4234316.1"/>
    </source>
</evidence>
<dbReference type="Proteomes" id="UP001501496">
    <property type="component" value="Unassembled WGS sequence"/>
</dbReference>
<sequence length="474" mass="53799">MKKNLIIIIAFISFFGCDEYLDEVPDNRQTVTTLEDVSQLLVSAYSEGTYNFVEWKTDNVTAIPGNTQLDWMTENYQFVPVVADEGQDTPTYFWESNYQAIAHANQALEGLNDIVGGDVGFRNALKGEALITRAYHHFMLANVFSQHYNDANKAGLGIPYITEPETSLKVDYNRGTLEETYTLIEKDLLEALPLISDSYYSGTGKYHFTKNAANAFASRFYLFKGEYQKCIDYSNKILGNGVINTTYVRDMGEVFTGTSSTQIADQYNDISSPSNIFVVRKESFSNRYNRGYRMDVNIFNQVVRANIQGSADKRDLLYSYGTGSLQQPKYNELFEYTTATTGFGYIIMTQFRGEEVVFNRMEAYTRLNRLDDALNDYNVLAPLRYDTGGQLTIPEITAAFGGTDQEAMLDFVLLERRKEFLAEGLRWFDVKRLGIEITHIDVNGDEFVLEEEDLRKAIQIPSKALANGIEANPR</sequence>
<comment type="similarity">
    <text evidence="2">Belongs to the SusD family.</text>
</comment>
<evidence type="ECO:0000256" key="1">
    <source>
        <dbReference type="ARBA" id="ARBA00004442"/>
    </source>
</evidence>
<dbReference type="Pfam" id="PF14322">
    <property type="entry name" value="SusD-like_3"/>
    <property type="match status" value="1"/>
</dbReference>
<dbReference type="Pfam" id="PF07980">
    <property type="entry name" value="SusD_RagB"/>
    <property type="match status" value="1"/>
</dbReference>
<keyword evidence="4" id="KW-0472">Membrane</keyword>
<evidence type="ECO:0000313" key="9">
    <source>
        <dbReference type="Proteomes" id="UP001501496"/>
    </source>
</evidence>
<dbReference type="InterPro" id="IPR033985">
    <property type="entry name" value="SusD-like_N"/>
</dbReference>
<evidence type="ECO:0000256" key="4">
    <source>
        <dbReference type="ARBA" id="ARBA00023136"/>
    </source>
</evidence>
<dbReference type="EMBL" id="BAABCA010000003">
    <property type="protein sequence ID" value="GAA4234316.1"/>
    <property type="molecule type" value="Genomic_DNA"/>
</dbReference>
<evidence type="ECO:0000256" key="2">
    <source>
        <dbReference type="ARBA" id="ARBA00006275"/>
    </source>
</evidence>